<dbReference type="Gene3D" id="3.30.40.10">
    <property type="entry name" value="Zinc/RING finger domain, C3HC4 (zinc finger)"/>
    <property type="match status" value="2"/>
</dbReference>
<evidence type="ECO:0000256" key="4">
    <source>
        <dbReference type="ARBA" id="ARBA00022516"/>
    </source>
</evidence>
<dbReference type="GO" id="GO:0008444">
    <property type="term" value="F:CDP-diacylglycerol-glycerol-3-phosphate 3-phosphatidyltransferase activity"/>
    <property type="evidence" value="ECO:0007669"/>
    <property type="project" value="UniProtKB-EC"/>
</dbReference>
<dbReference type="CDD" id="cd16662">
    <property type="entry name" value="RING-Ubox2_NOSIP"/>
    <property type="match status" value="1"/>
</dbReference>
<accession>A0A158QIK6</accession>
<keyword evidence="5 11" id="KW-0808">Transferase</keyword>
<keyword evidence="6" id="KW-0677">Repeat</keyword>
<dbReference type="InterPro" id="IPR013083">
    <property type="entry name" value="Znf_RING/FYVE/PHD"/>
</dbReference>
<dbReference type="PANTHER" id="PTHR12586:SF1">
    <property type="entry name" value="CDP-DIACYLGLYCEROL--GLYCEROL-3-PHOSPHATE 3-PHOSPHATIDYLTRANSFERASE, MITOCHONDRIAL"/>
    <property type="match status" value="1"/>
</dbReference>
<comment type="catalytic activity">
    <reaction evidence="10 11">
        <text>a CDP-1,2-diacyl-sn-glycerol + sn-glycerol 3-phosphate = a 1,2-diacyl-sn-glycero-3-phospho-(1'-sn-glycero-3'-phosphate) + CMP + H(+)</text>
        <dbReference type="Rhea" id="RHEA:12593"/>
        <dbReference type="ChEBI" id="CHEBI:15378"/>
        <dbReference type="ChEBI" id="CHEBI:57597"/>
        <dbReference type="ChEBI" id="CHEBI:58332"/>
        <dbReference type="ChEBI" id="CHEBI:60110"/>
        <dbReference type="ChEBI" id="CHEBI:60377"/>
        <dbReference type="EC" id="2.7.8.5"/>
    </reaction>
</comment>
<evidence type="ECO:0000256" key="1">
    <source>
        <dbReference type="ARBA" id="ARBA00003537"/>
    </source>
</evidence>
<dbReference type="Gene3D" id="3.30.870.10">
    <property type="entry name" value="Endonuclease Chain A"/>
    <property type="match status" value="2"/>
</dbReference>
<dbReference type="EC" id="2.7.8.5" evidence="11"/>
<feature type="coiled-coil region" evidence="12">
    <location>
        <begin position="78"/>
        <end position="109"/>
    </location>
</feature>
<dbReference type="CDD" id="cd09135">
    <property type="entry name" value="PLDc_PGS1_euk_1"/>
    <property type="match status" value="1"/>
</dbReference>
<comment type="function">
    <text evidence="1 11">Functions in the biosynthesis of the anionic phospholipids phosphatidylglycerol and cardiolipin.</text>
</comment>
<evidence type="ECO:0000256" key="7">
    <source>
        <dbReference type="ARBA" id="ARBA00023098"/>
    </source>
</evidence>
<keyword evidence="11" id="KW-0067">ATP-binding</keyword>
<evidence type="ECO:0000313" key="14">
    <source>
        <dbReference type="EMBL" id="VDO06108.1"/>
    </source>
</evidence>
<keyword evidence="11" id="KW-0547">Nucleotide-binding</keyword>
<dbReference type="STRING" id="102285.A0A158QIK6"/>
<comment type="subcellular location">
    <subcellularLocation>
        <location evidence="11">Mitochondrion</location>
    </subcellularLocation>
</comment>
<dbReference type="Pfam" id="PF00614">
    <property type="entry name" value="PLDc"/>
    <property type="match status" value="1"/>
</dbReference>
<dbReference type="GO" id="GO:0005739">
    <property type="term" value="C:mitochondrion"/>
    <property type="evidence" value="ECO:0007669"/>
    <property type="project" value="UniProtKB-SubCell"/>
</dbReference>
<dbReference type="SUPFAM" id="SSF56024">
    <property type="entry name" value="Phospholipase D/nuclease"/>
    <property type="match status" value="1"/>
</dbReference>
<keyword evidence="15" id="KW-1185">Reference proteome</keyword>
<dbReference type="GO" id="GO:0032049">
    <property type="term" value="P:cardiolipin biosynthetic process"/>
    <property type="evidence" value="ECO:0007669"/>
    <property type="project" value="InterPro"/>
</dbReference>
<evidence type="ECO:0000256" key="9">
    <source>
        <dbReference type="ARBA" id="ARBA00023264"/>
    </source>
</evidence>
<dbReference type="Proteomes" id="UP000278807">
    <property type="component" value="Unassembled WGS sequence"/>
</dbReference>
<reference evidence="16" key="1">
    <citation type="submission" date="2016-04" db="UniProtKB">
        <authorList>
            <consortium name="WormBaseParasite"/>
        </authorList>
    </citation>
    <scope>IDENTIFICATION</scope>
</reference>
<dbReference type="GO" id="GO:0005524">
    <property type="term" value="F:ATP binding"/>
    <property type="evidence" value="ECO:0007669"/>
    <property type="project" value="UniProtKB-KW"/>
</dbReference>
<comment type="similarity">
    <text evidence="3 11">Belongs to the CDP-alcohol phosphatidyltransferase class-II family.</text>
</comment>
<evidence type="ECO:0000256" key="2">
    <source>
        <dbReference type="ARBA" id="ARBA00005042"/>
    </source>
</evidence>
<evidence type="ECO:0000256" key="8">
    <source>
        <dbReference type="ARBA" id="ARBA00023209"/>
    </source>
</evidence>
<dbReference type="InterPro" id="IPR001736">
    <property type="entry name" value="PLipase_D/transphosphatidylase"/>
</dbReference>
<proteinExistence type="inferred from homology"/>
<dbReference type="EMBL" id="UZAE01012653">
    <property type="protein sequence ID" value="VDO06108.1"/>
    <property type="molecule type" value="Genomic_DNA"/>
</dbReference>
<name>A0A158QIK6_RODNA</name>
<dbReference type="PROSITE" id="PS50035">
    <property type="entry name" value="PLD"/>
    <property type="match status" value="1"/>
</dbReference>
<keyword evidence="9 11" id="KW-1208">Phospholipid metabolism</keyword>
<keyword evidence="12" id="KW-0175">Coiled coil</keyword>
<evidence type="ECO:0000256" key="10">
    <source>
        <dbReference type="ARBA" id="ARBA00048586"/>
    </source>
</evidence>
<gene>
    <name evidence="14" type="ORF">HNAJ_LOCUS9557</name>
</gene>
<evidence type="ECO:0000259" key="13">
    <source>
        <dbReference type="PROSITE" id="PS50035"/>
    </source>
</evidence>
<dbReference type="CDD" id="cd16661">
    <property type="entry name" value="RING-Ubox1_NOSIP"/>
    <property type="match status" value="1"/>
</dbReference>
<keyword evidence="8 11" id="KW-0594">Phospholipid biosynthesis</keyword>
<reference evidence="14 15" key="2">
    <citation type="submission" date="2018-11" db="EMBL/GenBank/DDBJ databases">
        <authorList>
            <consortium name="Pathogen Informatics"/>
        </authorList>
    </citation>
    <scope>NUCLEOTIDE SEQUENCE [LARGE SCALE GENOMIC DNA]</scope>
</reference>
<dbReference type="SMART" id="SM00155">
    <property type="entry name" value="PLDc"/>
    <property type="match status" value="1"/>
</dbReference>
<dbReference type="Pfam" id="PF15906">
    <property type="entry name" value="zf-NOSIP"/>
    <property type="match status" value="1"/>
</dbReference>
<keyword evidence="4 11" id="KW-0444">Lipid biosynthesis</keyword>
<dbReference type="InterPro" id="IPR031790">
    <property type="entry name" value="Znf-NOSIP"/>
</dbReference>
<comment type="pathway">
    <text evidence="2 11">Phospholipid metabolism; phosphatidylglycerol biosynthesis; phosphatidylglycerol from CDP-diacylglycerol: step 1/2.</text>
</comment>
<evidence type="ECO:0000313" key="16">
    <source>
        <dbReference type="WBParaSite" id="HNAJ_0000956201-mRNA-1"/>
    </source>
</evidence>
<evidence type="ECO:0000256" key="11">
    <source>
        <dbReference type="RuleBase" id="RU365024"/>
    </source>
</evidence>
<evidence type="ECO:0000313" key="15">
    <source>
        <dbReference type="Proteomes" id="UP000278807"/>
    </source>
</evidence>
<keyword evidence="7 11" id="KW-0443">Lipid metabolism</keyword>
<dbReference type="PANTHER" id="PTHR12586">
    <property type="entry name" value="CDP-DIACYLGLYCEROL--SERINE O-PHOSPHATIDYLTRANSFERASE"/>
    <property type="match status" value="1"/>
</dbReference>
<protein>
    <recommendedName>
        <fullName evidence="11">CDP-diacylglycerol--glycerol-3-phosphate 3-phosphatidyltransferase</fullName>
        <ecNumber evidence="11">2.7.8.5</ecNumber>
    </recommendedName>
</protein>
<keyword evidence="11" id="KW-0496">Mitochondrion</keyword>
<evidence type="ECO:0000256" key="5">
    <source>
        <dbReference type="ARBA" id="ARBA00022679"/>
    </source>
</evidence>
<dbReference type="SUPFAM" id="SSF57850">
    <property type="entry name" value="RING/U-box"/>
    <property type="match status" value="1"/>
</dbReference>
<dbReference type="OrthoDB" id="116827at2759"/>
<evidence type="ECO:0000256" key="3">
    <source>
        <dbReference type="ARBA" id="ARBA00010682"/>
    </source>
</evidence>
<evidence type="ECO:0000256" key="6">
    <source>
        <dbReference type="ARBA" id="ARBA00022737"/>
    </source>
</evidence>
<evidence type="ECO:0000256" key="12">
    <source>
        <dbReference type="SAM" id="Coils"/>
    </source>
</evidence>
<dbReference type="InterPro" id="IPR016270">
    <property type="entry name" value="PGS1"/>
</dbReference>
<feature type="domain" description="PLD phosphodiesterase" evidence="13">
    <location>
        <begin position="455"/>
        <end position="481"/>
    </location>
</feature>
<dbReference type="WBParaSite" id="HNAJ_0000956201-mRNA-1">
    <property type="protein sequence ID" value="HNAJ_0000956201-mRNA-1"/>
    <property type="gene ID" value="HNAJ_0000956201"/>
</dbReference>
<dbReference type="AlphaFoldDB" id="A0A158QIK6"/>
<dbReference type="UniPathway" id="UPA00084">
    <property type="reaction ID" value="UER00503"/>
</dbReference>
<sequence>MTRHSKNCTANTVYTYHERRKDAKNSGYGTQTVRLGKDSIRPFDCCCLTLQPAKDPVITQDGFIYDRAAILEYIISQKADIKRREKIYAKQLDRAQRQAIEKKKAERDEKARAFMALNTLDTHSKASAQAAESAALASISKGNGRLTSLESDYNPGTAASFWTNIPSAAESNNDVPDIPKPDTTIRCPMSGKPIRYKDLVTVKFTNFVPDDKGASSSRSTTFNEIRRVCAVSSDPLTSATHCFVLRPSGAVVTREVVEKIIKKDMVDPISGSKLTDADLIQVQTGCGGFADGRSVLTATRVAPAKSLFDVTREQSPKISFESNQLEILETPNDFFNTIENGLKTAKNRVVLSTLYLGTGELEERLVKALIENPNKPLVIILADATRSTRPLKITEKFVGQGSKSSPSSPVGENSSSPLFLLQRIANLPNSRVSLFQTHKLRGFLYKMLPERMNEILGLQHMKVYIFDDDVIISGANLSDEYFTTRQDRAWLFRGVSKLAEFYTDLINIVSSLSYVVTPEGELKANSKETEPILASGSAYCSLFQARIECFLSTARGKYSSSSDTDSTSFSSVILPLVQMGAYKINQEFPFVMRILQYLRLCDDNESSLEISLTSGYFCPTDEFEEALIAIAQKSTHPTPKINVLCAAPEVIICAQK</sequence>
<organism evidence="16">
    <name type="scientific">Rodentolepis nana</name>
    <name type="common">Dwarf tapeworm</name>
    <name type="synonym">Hymenolepis nana</name>
    <dbReference type="NCBI Taxonomy" id="102285"/>
    <lineage>
        <taxon>Eukaryota</taxon>
        <taxon>Metazoa</taxon>
        <taxon>Spiralia</taxon>
        <taxon>Lophotrochozoa</taxon>
        <taxon>Platyhelminthes</taxon>
        <taxon>Cestoda</taxon>
        <taxon>Eucestoda</taxon>
        <taxon>Cyclophyllidea</taxon>
        <taxon>Hymenolepididae</taxon>
        <taxon>Rodentolepis</taxon>
    </lineage>
</organism>